<sequence length="2458" mass="271688">MPPGKRKRNERGPSDAGPSRPSPYRPPDTALGQHDRGYDGGNRGGRGGRNTRRGGDRRDSSQSFGGPPPISPGVARPGSSSSATNQPAATHPATAPAPTPAPVQASRPQTEPPSPMQPGYDYSIITDDRVSRWAKSARQEIIDHGIQSRDDEDLTEVTTIFQEILHSVADGRLAGADAGNVVKEILGLEPTDEDRNALAFDPHTLFLDTVATFMDVESAAASQTQLRDFMIATDISPSLMRQILDPPILQQLDLIRDTFVRMGIRQSTNLLYRQANYNLLREETEGFSKLVTELFTTSSNEPPSSEVVQSAFNRVMSLIGTFDLHPGRVLDVALDVFAAVLIKQYRFFVRFLRVSSWWPRGQPRTTGVFVGGLPVWALPNHQSWNTEKDEEEALAQERLARDIAFWERARELKLDAFFELGGRQLTAADEQRLANGAIEDGADSSTAQEWIKTTKTLPPTGNSDAAQMLGFKLRFYISEARDNEDILPANLLYLIALLIKIGFISLVDLWNHVWPLDEEMEKVRVARIEELEKEERKNRPGGAMNALMMAAALPDDMPPPPSSRRDAGPNKSDADAKAAAEAEEKPKLPTPDDQKVLLLRCLLTIGAIPESLFIIGRHDWILPAYPDLYPLIHRIIHHSIETVYQQSRPIGSSTAPCPAKNVPHEDQAGVPKGRVKLADPSVKRALRWPHADNADTNEGTSYRFYWDEWTDNVPVCQTVDDLFTLCGTLLNLTGVHIGQDAALLAKLARIGYKSLADDRSPENVSRWLDLLKRVIVPALSMGEPNSSLVDSVWALLKQYPIHIRYNIYAEWYEGATSRLEPIKKAFARTRLETLSTMKRLSLTNIPQMAKTLAKTAYPSPGVVCKVALLQIESYSNLIEAFVECAKYFTDLGYDVLVWSVLSSLGGQQRSRTQESSVLLTSKWLQALSRFSGKVFQRYSNIDSTPILCYVNDQLYKGNSTDLVILKELISSMGGVVSDVDFTDAQIRAMTGGELLRRETLISLGDKRSVSTQSAGRLMGALVNNKLAGRLLVNIAQYRQNAIYKIEDSNAHIKFLASMVDDTHLILLQYLDLLRSNIDVETFDGLVPSIVQLMRDFGLEAGLAFMIGRASLRSDKNTKTAKIADADGDVPMEPAGEDAKTDAPDADNSPSKVVNARKADPLGDALQPLIDEIPGILPEHTLRYLNPSCYVFFWSLQLGDFSFPQESYTAESSRLTKQAEEVMKDRSDMSRAGMNRKTQKRKDILDRQQLLHQENNREIERFSKTRLQIAKQLNTWFPAGMDKADSTSDALLEDCILPRLQLSSLDSEYCFKLVKFLHEFSAPNFKLMSLYDRLFNHNRLRAIIFTCTVREAEHLGRFLKSVLGDLSKWHGDKSAYEKEALGAKDLQGRKTRQYLGFATAFDTDGKPTAFVEHDSFQDLLFRWHKELNTALRSCLNGMEWMHIRNAITVLKVVIDYFPAINFMADKFLEQLKTITERESASKGASESEQGHRVDLSVTAQTAFSELQKRKSKWILVQAFRPGTTADSRDERGSSVPANSSLRASAAEFKPVTAPGKQSAAEVEDGEVKDSRAARAANGAPNGREPTKQPLPVRDSAPRSSAAPASSARPSTPQAIPSAPVSASGGRSDANNRYSTLPPVGHGLPSRPELPRRPDVPIPPNVDRFGPPRHGREPPPQPPRDSREYREPRELREPRDHRDVRDSHQRDTREPHHPRDSRDYRTPETVRSERPREFTGSDRRPEPDLRDSGRPSGRDLITRPEPPPRWNETPTVPDRESRQPRERVPSSRHDPRPPREPRDTRETREPRESAAPPPPPPPVTQKDALEPALNPDRARLLAEANEVKNINPARAALINDAPKPPIREPPSRPGPRDRERPSRTESPRPSSNHSIPNVSQPENPKDERPSRHRHSDHHGPSRDGHGDNAPSHPRLERNAERENGRMPAPRETPTGAQTGRGPEHEHGRPSQQDPNYGRLNAIQSVVDTPSGLSGMPSGAPSGPRGRGRNTARVSSVNGPPSRLDGRFQALDPIRPPSPERAPPTGPSSTRPRRGQYDNSNGNVNSPTSAAPSPATGVHPDRIRQINHQQPPTVPGAAPPPPPSAPHPAPHPAQPSGVHPDRLNRIVPGPPPSGPGSHAGPPANTPDRPSMSTPHSGPRQAPIGTTNADFSTPTGPSAGNDRMRPGGSRQLRNIQNTLEKTSSSGDRPSNLRVSRTRPNLAGSDAQILAGSSPVTTPVHERPDPIRDSSRRDMTTDHAHRGTEAIQVVGDSRDPRGSANGDEYSSSRDHERSSRRDHHRSDRSNRPSRRSSRERSPEAGRESKEPRDHRDRRSGAVAGPPASIRDGERDMGSSSRRSSSMRDSAGGRDMAPPRESSHRSSHRSDVPPAPPRGDVHGSRGDGMGGRGGNEEYPGRSGSNRGNGAPRDSRSRPSEGDVPRDDRGRKRRSEGGVIEPGSSHQDKRPRR</sequence>
<evidence type="ECO:0000256" key="4">
    <source>
        <dbReference type="ARBA" id="ARBA00023242"/>
    </source>
</evidence>
<feature type="compositionally biased region" description="Basic and acidic residues" evidence="5">
    <location>
        <begin position="1859"/>
        <end position="1880"/>
    </location>
</feature>
<feature type="compositionally biased region" description="Polar residues" evidence="5">
    <location>
        <begin position="2156"/>
        <end position="2170"/>
    </location>
</feature>
<dbReference type="EMBL" id="JAUEDM010000025">
    <property type="protein sequence ID" value="KAK3311778.1"/>
    <property type="molecule type" value="Genomic_DNA"/>
</dbReference>
<feature type="domain" description="THO complex subunitTHOC2 C-terminal" evidence="6">
    <location>
        <begin position="1183"/>
        <end position="1505"/>
    </location>
</feature>
<dbReference type="EMBL" id="JAUEDM010000004">
    <property type="protein sequence ID" value="KAK3319373.1"/>
    <property type="molecule type" value="Genomic_DNA"/>
</dbReference>
<feature type="compositionally biased region" description="Basic and acidic residues" evidence="5">
    <location>
        <begin position="2363"/>
        <end position="2377"/>
    </location>
</feature>
<gene>
    <name evidence="9" type="ORF">B0H66DRAFT_171985</name>
    <name evidence="10" type="ORF">B0H66DRAFT_267888</name>
</gene>
<comment type="caution">
    <text evidence="9">The sequence shown here is derived from an EMBL/GenBank/DDBJ whole genome shotgun (WGS) entry which is preliminary data.</text>
</comment>
<feature type="compositionally biased region" description="Low complexity" evidence="5">
    <location>
        <begin position="1596"/>
        <end position="1609"/>
    </location>
</feature>
<feature type="compositionally biased region" description="Basic and acidic residues" evidence="5">
    <location>
        <begin position="1678"/>
        <end position="1756"/>
    </location>
</feature>
<dbReference type="InterPro" id="IPR032302">
    <property type="entry name" value="THOC2_N"/>
</dbReference>
<name>A0AAE0LXV2_9PEZI</name>
<feature type="compositionally biased region" description="Basic and acidic residues" evidence="5">
    <location>
        <begin position="2277"/>
        <end position="2326"/>
    </location>
</feature>
<evidence type="ECO:0000256" key="5">
    <source>
        <dbReference type="SAM" id="MobiDB-lite"/>
    </source>
</evidence>
<accession>A0AAE0LXV2</accession>
<feature type="compositionally biased region" description="Polar residues" evidence="5">
    <location>
        <begin position="1886"/>
        <end position="1896"/>
    </location>
</feature>
<feature type="compositionally biased region" description="Pro residues" evidence="5">
    <location>
        <begin position="2027"/>
        <end position="2039"/>
    </location>
</feature>
<dbReference type="GO" id="GO:0006406">
    <property type="term" value="P:mRNA export from nucleus"/>
    <property type="evidence" value="ECO:0007669"/>
    <property type="project" value="InterPro"/>
</dbReference>
<feature type="domain" description="THO complex subunitTHOC2 N-terminal" evidence="7">
    <location>
        <begin position="852"/>
        <end position="928"/>
    </location>
</feature>
<feature type="region of interest" description="Disordered" evidence="5">
    <location>
        <begin position="552"/>
        <end position="590"/>
    </location>
</feature>
<evidence type="ECO:0000259" key="6">
    <source>
        <dbReference type="Pfam" id="PF11262"/>
    </source>
</evidence>
<evidence type="ECO:0000259" key="7">
    <source>
        <dbReference type="Pfam" id="PF11732"/>
    </source>
</evidence>
<feature type="compositionally biased region" description="Pro residues" evidence="5">
    <location>
        <begin position="2085"/>
        <end position="2106"/>
    </location>
</feature>
<feature type="compositionally biased region" description="Basic and acidic residues" evidence="5">
    <location>
        <begin position="1911"/>
        <end position="1920"/>
    </location>
</feature>
<dbReference type="InterPro" id="IPR021726">
    <property type="entry name" value="THO_THOC2_N"/>
</dbReference>
<evidence type="ECO:0000313" key="10">
    <source>
        <dbReference type="EMBL" id="KAK3319373.1"/>
    </source>
</evidence>
<feature type="compositionally biased region" description="Low complexity" evidence="5">
    <location>
        <begin position="2344"/>
        <end position="2361"/>
    </location>
</feature>
<dbReference type="Pfam" id="PF11732">
    <property type="entry name" value="Thoc2"/>
    <property type="match status" value="1"/>
</dbReference>
<feature type="compositionally biased region" description="Basic and acidic residues" evidence="5">
    <location>
        <begin position="2418"/>
        <end position="2435"/>
    </location>
</feature>
<feature type="compositionally biased region" description="Basic and acidic residues" evidence="5">
    <location>
        <begin position="1771"/>
        <end position="1806"/>
    </location>
</feature>
<feature type="compositionally biased region" description="Polar residues" evidence="5">
    <location>
        <begin position="2050"/>
        <end position="2064"/>
    </location>
</feature>
<evidence type="ECO:0000256" key="3">
    <source>
        <dbReference type="ARBA" id="ARBA00019596"/>
    </source>
</evidence>
<comment type="subcellular location">
    <subcellularLocation>
        <location evidence="1">Nucleus</location>
    </subcellularLocation>
</comment>
<dbReference type="GO" id="GO:0000445">
    <property type="term" value="C:THO complex part of transcription export complex"/>
    <property type="evidence" value="ECO:0007669"/>
    <property type="project" value="TreeGrafter"/>
</dbReference>
<feature type="compositionally biased region" description="Basic and acidic residues" evidence="5">
    <location>
        <begin position="1927"/>
        <end position="1938"/>
    </location>
</feature>
<dbReference type="InterPro" id="IPR040007">
    <property type="entry name" value="Tho2"/>
</dbReference>
<feature type="compositionally biased region" description="Gly residues" evidence="5">
    <location>
        <begin position="39"/>
        <end position="48"/>
    </location>
</feature>
<keyword evidence="11" id="KW-1185">Reference proteome</keyword>
<dbReference type="InterPro" id="IPR021418">
    <property type="entry name" value="THO_THOC2_C"/>
</dbReference>
<dbReference type="Pfam" id="PF16134">
    <property type="entry name" value="THOC2_N"/>
    <property type="match status" value="1"/>
</dbReference>
<reference evidence="9" key="1">
    <citation type="journal article" date="2023" name="Mol. Phylogenet. Evol.">
        <title>Genome-scale phylogeny and comparative genomics of the fungal order Sordariales.</title>
        <authorList>
            <person name="Hensen N."/>
            <person name="Bonometti L."/>
            <person name="Westerberg I."/>
            <person name="Brannstrom I.O."/>
            <person name="Guillou S."/>
            <person name="Cros-Aarteil S."/>
            <person name="Calhoun S."/>
            <person name="Haridas S."/>
            <person name="Kuo A."/>
            <person name="Mondo S."/>
            <person name="Pangilinan J."/>
            <person name="Riley R."/>
            <person name="LaButti K."/>
            <person name="Andreopoulos B."/>
            <person name="Lipzen A."/>
            <person name="Chen C."/>
            <person name="Yan M."/>
            <person name="Daum C."/>
            <person name="Ng V."/>
            <person name="Clum A."/>
            <person name="Steindorff A."/>
            <person name="Ohm R.A."/>
            <person name="Martin F."/>
            <person name="Silar P."/>
            <person name="Natvig D.O."/>
            <person name="Lalanne C."/>
            <person name="Gautier V."/>
            <person name="Ament-Velasquez S.L."/>
            <person name="Kruys A."/>
            <person name="Hutchinson M.I."/>
            <person name="Powell A.J."/>
            <person name="Barry K."/>
            <person name="Miller A.N."/>
            <person name="Grigoriev I.V."/>
            <person name="Debuchy R."/>
            <person name="Gladieux P."/>
            <person name="Hiltunen Thoren M."/>
            <person name="Johannesson H."/>
        </authorList>
    </citation>
    <scope>NUCLEOTIDE SEQUENCE</scope>
    <source>
        <strain evidence="9">CBS 118394</strain>
    </source>
</reference>
<dbReference type="PANTHER" id="PTHR21597:SF0">
    <property type="entry name" value="THO COMPLEX SUBUNIT 2"/>
    <property type="match status" value="1"/>
</dbReference>
<dbReference type="GO" id="GO:0003729">
    <property type="term" value="F:mRNA binding"/>
    <property type="evidence" value="ECO:0007669"/>
    <property type="project" value="TreeGrafter"/>
</dbReference>
<evidence type="ECO:0000313" key="11">
    <source>
        <dbReference type="Proteomes" id="UP001283341"/>
    </source>
</evidence>
<feature type="domain" description="THO complex subunit 2 N-terminal" evidence="8">
    <location>
        <begin position="125"/>
        <end position="850"/>
    </location>
</feature>
<evidence type="ECO:0000313" key="9">
    <source>
        <dbReference type="EMBL" id="KAK3311778.1"/>
    </source>
</evidence>
<feature type="compositionally biased region" description="Basic and acidic residues" evidence="5">
    <location>
        <begin position="563"/>
        <end position="590"/>
    </location>
</feature>
<evidence type="ECO:0000256" key="1">
    <source>
        <dbReference type="ARBA" id="ARBA00004123"/>
    </source>
</evidence>
<feature type="compositionally biased region" description="Polar residues" evidence="5">
    <location>
        <begin position="2183"/>
        <end position="2210"/>
    </location>
</feature>
<feature type="region of interest" description="Disordered" evidence="5">
    <location>
        <begin position="651"/>
        <end position="671"/>
    </location>
</feature>
<organism evidence="9 11">
    <name type="scientific">Apodospora peruviana</name>
    <dbReference type="NCBI Taxonomy" id="516989"/>
    <lineage>
        <taxon>Eukaryota</taxon>
        <taxon>Fungi</taxon>
        <taxon>Dikarya</taxon>
        <taxon>Ascomycota</taxon>
        <taxon>Pezizomycotina</taxon>
        <taxon>Sordariomycetes</taxon>
        <taxon>Sordariomycetidae</taxon>
        <taxon>Sordariales</taxon>
        <taxon>Lasiosphaeriaceae</taxon>
        <taxon>Apodospora</taxon>
    </lineage>
</organism>
<comment type="similarity">
    <text evidence="2">Belongs to the THOC2 family.</text>
</comment>
<protein>
    <recommendedName>
        <fullName evidence="3">THO complex subunit 2</fullName>
    </recommendedName>
</protein>
<dbReference type="Proteomes" id="UP001283341">
    <property type="component" value="Unassembled WGS sequence"/>
</dbReference>
<keyword evidence="4" id="KW-0539">Nucleus</keyword>
<dbReference type="GO" id="GO:0006397">
    <property type="term" value="P:mRNA processing"/>
    <property type="evidence" value="ECO:0007669"/>
    <property type="project" value="InterPro"/>
</dbReference>
<feature type="region of interest" description="Disordered" evidence="5">
    <location>
        <begin position="1522"/>
        <end position="2458"/>
    </location>
</feature>
<proteinExistence type="inferred from homology"/>
<feature type="region of interest" description="Disordered" evidence="5">
    <location>
        <begin position="1117"/>
        <end position="1152"/>
    </location>
</feature>
<feature type="region of interest" description="Disordered" evidence="5">
    <location>
        <begin position="1"/>
        <end position="122"/>
    </location>
</feature>
<evidence type="ECO:0000259" key="8">
    <source>
        <dbReference type="Pfam" id="PF16134"/>
    </source>
</evidence>
<feature type="compositionally biased region" description="Low complexity" evidence="5">
    <location>
        <begin position="1983"/>
        <end position="1997"/>
    </location>
</feature>
<dbReference type="Pfam" id="PF11262">
    <property type="entry name" value="Tho2"/>
    <property type="match status" value="1"/>
</dbReference>
<evidence type="ECO:0000256" key="2">
    <source>
        <dbReference type="ARBA" id="ARBA00007857"/>
    </source>
</evidence>
<dbReference type="PANTHER" id="PTHR21597">
    <property type="entry name" value="THO2 PROTEIN"/>
    <property type="match status" value="1"/>
</dbReference>
<feature type="compositionally biased region" description="Basic and acidic residues" evidence="5">
    <location>
        <begin position="2231"/>
        <end position="2255"/>
    </location>
</feature>
<feature type="compositionally biased region" description="Low complexity" evidence="5">
    <location>
        <begin position="1572"/>
        <end position="1582"/>
    </location>
</feature>
<reference evidence="9" key="2">
    <citation type="submission" date="2023-06" db="EMBL/GenBank/DDBJ databases">
        <authorList>
            <consortium name="Lawrence Berkeley National Laboratory"/>
            <person name="Haridas S."/>
            <person name="Hensen N."/>
            <person name="Bonometti L."/>
            <person name="Westerberg I."/>
            <person name="Brannstrom I.O."/>
            <person name="Guillou S."/>
            <person name="Cros-Aarteil S."/>
            <person name="Calhoun S."/>
            <person name="Kuo A."/>
            <person name="Mondo S."/>
            <person name="Pangilinan J."/>
            <person name="Riley R."/>
            <person name="Labutti K."/>
            <person name="Andreopoulos B."/>
            <person name="Lipzen A."/>
            <person name="Chen C."/>
            <person name="Yanf M."/>
            <person name="Daum C."/>
            <person name="Ng V."/>
            <person name="Clum A."/>
            <person name="Steindorff A."/>
            <person name="Ohm R."/>
            <person name="Martin F."/>
            <person name="Silar P."/>
            <person name="Natvig D."/>
            <person name="Lalanne C."/>
            <person name="Gautier V."/>
            <person name="Ament-Velasquez S.L."/>
            <person name="Kruys A."/>
            <person name="Hutchinson M.I."/>
            <person name="Powell A.J."/>
            <person name="Barry K."/>
            <person name="Miller A.N."/>
            <person name="Grigoriev I.V."/>
            <person name="Debuchy R."/>
            <person name="Gladieux P."/>
            <person name="Thoren M.H."/>
            <person name="Johannesson H."/>
        </authorList>
    </citation>
    <scope>NUCLEOTIDE SEQUENCE</scope>
    <source>
        <strain evidence="9">CBS 118394</strain>
    </source>
</reference>